<evidence type="ECO:0000259" key="7">
    <source>
        <dbReference type="Pfam" id="PF21157"/>
    </source>
</evidence>
<evidence type="ECO:0000256" key="3">
    <source>
        <dbReference type="ARBA" id="ARBA00022833"/>
    </source>
</evidence>
<dbReference type="Proteomes" id="UP001253595">
    <property type="component" value="Unassembled WGS sequence"/>
</dbReference>
<evidence type="ECO:0000313" key="8">
    <source>
        <dbReference type="EMBL" id="MDR7091905.1"/>
    </source>
</evidence>
<dbReference type="SUPFAM" id="SSF57716">
    <property type="entry name" value="Glucocorticoid receptor-like (DNA-binding domain)"/>
    <property type="match status" value="1"/>
</dbReference>
<dbReference type="RefSeq" id="WP_310075688.1">
    <property type="nucleotide sequence ID" value="NZ_JAVDVX010000008.1"/>
</dbReference>
<dbReference type="EMBL" id="JAVDVX010000008">
    <property type="protein sequence ID" value="MDR7091905.1"/>
    <property type="molecule type" value="Genomic_DNA"/>
</dbReference>
<feature type="zinc finger region" description="dksA C4-type" evidence="4">
    <location>
        <begin position="108"/>
        <end position="132"/>
    </location>
</feature>
<dbReference type="SUPFAM" id="SSF109635">
    <property type="entry name" value="DnaK suppressor protein DksA, alpha-hairpin domain"/>
    <property type="match status" value="1"/>
</dbReference>
<dbReference type="Pfam" id="PF01258">
    <property type="entry name" value="zf-dskA_traR"/>
    <property type="match status" value="1"/>
</dbReference>
<evidence type="ECO:0000256" key="4">
    <source>
        <dbReference type="PROSITE-ProRule" id="PRU00510"/>
    </source>
</evidence>
<keyword evidence="3" id="KW-0862">Zinc</keyword>
<evidence type="ECO:0000256" key="1">
    <source>
        <dbReference type="ARBA" id="ARBA00022723"/>
    </source>
</evidence>
<dbReference type="InterPro" id="IPR037187">
    <property type="entry name" value="DnaK_N"/>
</dbReference>
<feature type="domain" description="Zinc finger DksA/TraR C4-type" evidence="6">
    <location>
        <begin position="104"/>
        <end position="137"/>
    </location>
</feature>
<organism evidence="8 9">
    <name type="scientific">Cellvibrio fibrivorans</name>
    <dbReference type="NCBI Taxonomy" id="126350"/>
    <lineage>
        <taxon>Bacteria</taxon>
        <taxon>Pseudomonadati</taxon>
        <taxon>Pseudomonadota</taxon>
        <taxon>Gammaproteobacteria</taxon>
        <taxon>Cellvibrionales</taxon>
        <taxon>Cellvibrionaceae</taxon>
        <taxon>Cellvibrio</taxon>
    </lineage>
</organism>
<evidence type="ECO:0000259" key="6">
    <source>
        <dbReference type="Pfam" id="PF01258"/>
    </source>
</evidence>
<feature type="compositionally biased region" description="Basic and acidic residues" evidence="5">
    <location>
        <begin position="130"/>
        <end position="148"/>
    </location>
</feature>
<keyword evidence="9" id="KW-1185">Reference proteome</keyword>
<comment type="caution">
    <text evidence="8">The sequence shown here is derived from an EMBL/GenBank/DDBJ whole genome shotgun (WGS) entry which is preliminary data.</text>
</comment>
<keyword evidence="2" id="KW-0863">Zinc-finger</keyword>
<protein>
    <submittedName>
        <fullName evidence="8">DnaK suppressor protein</fullName>
    </submittedName>
</protein>
<dbReference type="PANTHER" id="PTHR33823">
    <property type="entry name" value="RNA POLYMERASE-BINDING TRANSCRIPTION FACTOR DKSA-RELATED"/>
    <property type="match status" value="1"/>
</dbReference>
<proteinExistence type="predicted"/>
<dbReference type="PANTHER" id="PTHR33823:SF2">
    <property type="entry name" value="RNA POLYMERASE-BINDING TRANSCRIPTION FACTOR DKSA"/>
    <property type="match status" value="1"/>
</dbReference>
<gene>
    <name evidence="8" type="ORF">J2X05_003943</name>
</gene>
<dbReference type="Gene3D" id="1.20.120.910">
    <property type="entry name" value="DksA, coiled-coil domain"/>
    <property type="match status" value="1"/>
</dbReference>
<evidence type="ECO:0000256" key="2">
    <source>
        <dbReference type="ARBA" id="ARBA00022771"/>
    </source>
</evidence>
<sequence length="148" mass="17231">MAKPKTSTPIVPHTAAELLQMPAADYMNDVQLAFFRQVLLELKQATSEHIETIKQEIAAPSTEADELDRALLEEENRQRMRIAEREYFLLRKIDKALDRIERKDYGYCEASGVEIGLERLLARPTTEYSTEEKTRQEELERNFSKQRS</sequence>
<dbReference type="Pfam" id="PF21157">
    <property type="entry name" value="DksA_N"/>
    <property type="match status" value="1"/>
</dbReference>
<evidence type="ECO:0000313" key="9">
    <source>
        <dbReference type="Proteomes" id="UP001253595"/>
    </source>
</evidence>
<evidence type="ECO:0000256" key="5">
    <source>
        <dbReference type="SAM" id="MobiDB-lite"/>
    </source>
</evidence>
<name>A0ABU1V382_9GAMM</name>
<keyword evidence="1" id="KW-0479">Metal-binding</keyword>
<dbReference type="PROSITE" id="PS51128">
    <property type="entry name" value="ZF_DKSA_2"/>
    <property type="match status" value="1"/>
</dbReference>
<dbReference type="InterPro" id="IPR048489">
    <property type="entry name" value="DksA_N"/>
</dbReference>
<dbReference type="InterPro" id="IPR000962">
    <property type="entry name" value="Znf_DskA_TraR"/>
</dbReference>
<feature type="region of interest" description="Disordered" evidence="5">
    <location>
        <begin position="125"/>
        <end position="148"/>
    </location>
</feature>
<reference evidence="8 9" key="1">
    <citation type="submission" date="2023-07" db="EMBL/GenBank/DDBJ databases">
        <title>Sorghum-associated microbial communities from plants grown in Nebraska, USA.</title>
        <authorList>
            <person name="Schachtman D."/>
        </authorList>
    </citation>
    <scope>NUCLEOTIDE SEQUENCE [LARGE SCALE GENOMIC DNA]</scope>
    <source>
        <strain evidence="8 9">BE190</strain>
    </source>
</reference>
<feature type="domain" description="DnaK suppressor protein DksA N-terminal" evidence="7">
    <location>
        <begin position="31"/>
        <end position="100"/>
    </location>
</feature>
<accession>A0ABU1V382</accession>